<gene>
    <name evidence="1" type="ORF">SAMN05421768_103456</name>
</gene>
<accession>A0A1N7I9V3</accession>
<dbReference type="STRING" id="112234.SAMN05421768_103456"/>
<name>A0A1N7I9V3_9FLAO</name>
<dbReference type="Proteomes" id="UP000186106">
    <property type="component" value="Unassembled WGS sequence"/>
</dbReference>
<reference evidence="1 2" key="1">
    <citation type="submission" date="2017-01" db="EMBL/GenBank/DDBJ databases">
        <authorList>
            <person name="Mah S.A."/>
            <person name="Swanson W.J."/>
            <person name="Moy G.W."/>
            <person name="Vacquier V.D."/>
        </authorList>
    </citation>
    <scope>NUCLEOTIDE SEQUENCE [LARGE SCALE GENOMIC DNA]</scope>
    <source>
        <strain evidence="1 2">DSM 16927</strain>
    </source>
</reference>
<proteinExistence type="predicted"/>
<evidence type="ECO:0000313" key="1">
    <source>
        <dbReference type="EMBL" id="SIS33854.1"/>
    </source>
</evidence>
<dbReference type="EMBL" id="FTNZ01000003">
    <property type="protein sequence ID" value="SIS33854.1"/>
    <property type="molecule type" value="Genomic_DNA"/>
</dbReference>
<protein>
    <submittedName>
        <fullName evidence="1">Uncharacterized protein</fullName>
    </submittedName>
</protein>
<evidence type="ECO:0000313" key="2">
    <source>
        <dbReference type="Proteomes" id="UP000186106"/>
    </source>
</evidence>
<organism evidence="1 2">
    <name type="scientific">Chryseobacterium joostei</name>
    <dbReference type="NCBI Taxonomy" id="112234"/>
    <lineage>
        <taxon>Bacteria</taxon>
        <taxon>Pseudomonadati</taxon>
        <taxon>Bacteroidota</taxon>
        <taxon>Flavobacteriia</taxon>
        <taxon>Flavobacteriales</taxon>
        <taxon>Weeksellaceae</taxon>
        <taxon>Chryseobacterium group</taxon>
        <taxon>Chryseobacterium</taxon>
    </lineage>
</organism>
<sequence length="53" mass="6181">MGLLKNKYELNLNTTKIYNLNTLKDDIPKADYEIMDESDIFFKPISNGQIENN</sequence>
<dbReference type="AlphaFoldDB" id="A0A1N7I9V3"/>